<evidence type="ECO:0000256" key="1">
    <source>
        <dbReference type="ARBA" id="ARBA00004613"/>
    </source>
</evidence>
<dbReference type="GO" id="GO:0005576">
    <property type="term" value="C:extracellular region"/>
    <property type="evidence" value="ECO:0007669"/>
    <property type="project" value="UniProtKB-SubCell"/>
</dbReference>
<feature type="region of interest" description="Disordered" evidence="5">
    <location>
        <begin position="222"/>
        <end position="251"/>
    </location>
</feature>
<comment type="similarity">
    <text evidence="2 4">Belongs to the heparin-binding growth factors family.</text>
</comment>
<dbReference type="InterPro" id="IPR008996">
    <property type="entry name" value="IL1/FGF"/>
</dbReference>
<feature type="region of interest" description="Disordered" evidence="5">
    <location>
        <begin position="13"/>
        <end position="33"/>
    </location>
</feature>
<dbReference type="InterPro" id="IPR002209">
    <property type="entry name" value="Fibroblast_GF_fam"/>
</dbReference>
<evidence type="ECO:0000313" key="6">
    <source>
        <dbReference type="Ensembl" id="ENSCCRP00000105376.1"/>
    </source>
</evidence>
<dbReference type="PRINTS" id="PR00263">
    <property type="entry name" value="HBGFFGF"/>
</dbReference>
<dbReference type="Proteomes" id="UP001108240">
    <property type="component" value="Unplaced"/>
</dbReference>
<dbReference type="PRINTS" id="PR00262">
    <property type="entry name" value="IL1HBGF"/>
</dbReference>
<dbReference type="PROSITE" id="PS00247">
    <property type="entry name" value="HBGF_FGF"/>
    <property type="match status" value="1"/>
</dbReference>
<dbReference type="SUPFAM" id="SSF50353">
    <property type="entry name" value="Cytokine"/>
    <property type="match status" value="1"/>
</dbReference>
<proteinExistence type="inferred from homology"/>
<dbReference type="GO" id="GO:0008083">
    <property type="term" value="F:growth factor activity"/>
    <property type="evidence" value="ECO:0007669"/>
    <property type="project" value="InterPro"/>
</dbReference>
<evidence type="ECO:0000256" key="4">
    <source>
        <dbReference type="RuleBase" id="RU049442"/>
    </source>
</evidence>
<keyword evidence="7" id="KW-1185">Reference proteome</keyword>
<dbReference type="PANTHER" id="PTHR11486">
    <property type="entry name" value="FIBROBLAST GROWTH FACTOR"/>
    <property type="match status" value="1"/>
</dbReference>
<dbReference type="AlphaFoldDB" id="A0A9J7XGB6"/>
<dbReference type="CDD" id="cd23309">
    <property type="entry name" value="beta-trefoil_FGF11-like"/>
    <property type="match status" value="1"/>
</dbReference>
<evidence type="ECO:0000256" key="5">
    <source>
        <dbReference type="SAM" id="MobiDB-lite"/>
    </source>
</evidence>
<evidence type="ECO:0000256" key="2">
    <source>
        <dbReference type="ARBA" id="ARBA00007936"/>
    </source>
</evidence>
<sequence>MAALASSLIRQRREVKDPQANRQISTKRKPCPKSNKSLCQKQILILISKVRLCGSRGRKLVKRPVFLEEVMEYCEPQLKGIVTRLYCRHGFYLQMLPDGTLDGTKDENSSFLLFNLIPVGLRIVAIQSTKTGLYIGMNSEGYLYTSEHFTPECKFKECVFENYYVTYSSILYRQSQSGRAWYIGINRDGQVMKGNRVKKTKGAAHFLPKLIEVAMYREPSLHDIAEQSPPRKTAKTSDSPVHKNDTEINNHQDRLNRIAQTLASPSYRMKRHKTGPLGRKWHICGFLQCWKEQPNTVMHEPIFTGHIEN</sequence>
<feature type="compositionally biased region" description="Basic and acidic residues" evidence="5">
    <location>
        <begin position="240"/>
        <end position="251"/>
    </location>
</feature>
<comment type="subcellular location">
    <subcellularLocation>
        <location evidence="1">Secreted</location>
    </subcellularLocation>
</comment>
<accession>A0A9J7XGB6</accession>
<dbReference type="FunFam" id="2.80.10.50:FF:000001">
    <property type="entry name" value="Fibroblast growth factor"/>
    <property type="match status" value="1"/>
</dbReference>
<evidence type="ECO:0000313" key="7">
    <source>
        <dbReference type="Proteomes" id="UP001108240"/>
    </source>
</evidence>
<organism evidence="6 7">
    <name type="scientific">Cyprinus carpio carpio</name>
    <dbReference type="NCBI Taxonomy" id="630221"/>
    <lineage>
        <taxon>Eukaryota</taxon>
        <taxon>Metazoa</taxon>
        <taxon>Chordata</taxon>
        <taxon>Craniata</taxon>
        <taxon>Vertebrata</taxon>
        <taxon>Euteleostomi</taxon>
        <taxon>Actinopterygii</taxon>
        <taxon>Neopterygii</taxon>
        <taxon>Teleostei</taxon>
        <taxon>Ostariophysi</taxon>
        <taxon>Cypriniformes</taxon>
        <taxon>Cyprinidae</taxon>
        <taxon>Cyprininae</taxon>
        <taxon>Cyprinus</taxon>
    </lineage>
</organism>
<reference evidence="6" key="1">
    <citation type="submission" date="2025-08" db="UniProtKB">
        <authorList>
            <consortium name="Ensembl"/>
        </authorList>
    </citation>
    <scope>IDENTIFICATION</scope>
</reference>
<dbReference type="Pfam" id="PF00167">
    <property type="entry name" value="FGF"/>
    <property type="match status" value="1"/>
</dbReference>
<dbReference type="Gene3D" id="2.80.10.50">
    <property type="match status" value="1"/>
</dbReference>
<dbReference type="OMA" id="THLYCRH"/>
<keyword evidence="3" id="KW-0964">Secreted</keyword>
<evidence type="ECO:0000256" key="3">
    <source>
        <dbReference type="ARBA" id="ARBA00022525"/>
    </source>
</evidence>
<protein>
    <recommendedName>
        <fullName evidence="4">Fibroblast growth factor</fullName>
        <shortName evidence="4">FGF</shortName>
    </recommendedName>
</protein>
<dbReference type="SMART" id="SM00442">
    <property type="entry name" value="FGF"/>
    <property type="match status" value="1"/>
</dbReference>
<name>A0A9J7XGB6_CYPCA</name>
<dbReference type="Ensembl" id="ENSCCRT00000202081.1">
    <property type="protein sequence ID" value="ENSCCRP00000105376.1"/>
    <property type="gene ID" value="ENSCCRG00000063840.1"/>
</dbReference>
<dbReference type="GeneTree" id="ENSGT00940000158058"/>
<reference evidence="6" key="2">
    <citation type="submission" date="2025-09" db="UniProtKB">
        <authorList>
            <consortium name="Ensembl"/>
        </authorList>
    </citation>
    <scope>IDENTIFICATION</scope>
</reference>